<dbReference type="InterPro" id="IPR011990">
    <property type="entry name" value="TPR-like_helical_dom_sf"/>
</dbReference>
<dbReference type="InterPro" id="IPR019734">
    <property type="entry name" value="TPR_rpt"/>
</dbReference>
<protein>
    <recommendedName>
        <fullName evidence="4">Tetratricopeptide repeat protein</fullName>
    </recommendedName>
</protein>
<proteinExistence type="predicted"/>
<dbReference type="Proteomes" id="UP001171111">
    <property type="component" value="Unassembled WGS sequence"/>
</dbReference>
<dbReference type="PROSITE" id="PS50005">
    <property type="entry name" value="TPR"/>
    <property type="match status" value="1"/>
</dbReference>
<dbReference type="Gene3D" id="1.25.40.10">
    <property type="entry name" value="Tetratricopeptide repeat domain"/>
    <property type="match status" value="1"/>
</dbReference>
<gene>
    <name evidence="2" type="ORF">Q2362_07665</name>
</gene>
<evidence type="ECO:0000313" key="2">
    <source>
        <dbReference type="EMBL" id="MDO2409958.1"/>
    </source>
</evidence>
<keyword evidence="3" id="KW-1185">Reference proteome</keyword>
<evidence type="ECO:0000313" key="3">
    <source>
        <dbReference type="Proteomes" id="UP001171111"/>
    </source>
</evidence>
<evidence type="ECO:0000256" key="1">
    <source>
        <dbReference type="PROSITE-ProRule" id="PRU00339"/>
    </source>
</evidence>
<dbReference type="SUPFAM" id="SSF48452">
    <property type="entry name" value="TPR-like"/>
    <property type="match status" value="1"/>
</dbReference>
<sequence>MSKFNITEALIYENQGLKEEALEIYKKILESDPDNFKAAAHLRRLKKEMAEPNKEKLEMFLRLRDENEIKEFKRWLISL</sequence>
<accession>A0ABT8TAG5</accession>
<reference evidence="2 3" key="1">
    <citation type="submission" date="2023-06" db="EMBL/GenBank/DDBJ databases">
        <title>Campylobacter magnum sp. nov., isolated from cecal contents of domestic pigs (Sus scrofa domesticus).</title>
        <authorList>
            <person name="Papic B."/>
            <person name="Gruntar I."/>
        </authorList>
    </citation>
    <scope>NUCLEOTIDE SEQUENCE [LARGE SCALE GENOMIC DNA]</scope>
    <source>
        <strain evidence="3">34484-21</strain>
    </source>
</reference>
<comment type="caution">
    <text evidence="2">The sequence shown here is derived from an EMBL/GenBank/DDBJ whole genome shotgun (WGS) entry which is preliminary data.</text>
</comment>
<dbReference type="EMBL" id="JAULJQ010000009">
    <property type="protein sequence ID" value="MDO2409958.1"/>
    <property type="molecule type" value="Genomic_DNA"/>
</dbReference>
<keyword evidence="1" id="KW-0802">TPR repeat</keyword>
<evidence type="ECO:0008006" key="4">
    <source>
        <dbReference type="Google" id="ProtNLM"/>
    </source>
</evidence>
<dbReference type="RefSeq" id="WP_273929732.1">
    <property type="nucleotide sequence ID" value="NZ_JAQSLJ010000006.1"/>
</dbReference>
<name>A0ABT8TAG5_9BACT</name>
<organism evidence="2 3">
    <name type="scientific">Campylobacter magnus</name>
    <dbReference type="NCBI Taxonomy" id="3026462"/>
    <lineage>
        <taxon>Bacteria</taxon>
        <taxon>Pseudomonadati</taxon>
        <taxon>Campylobacterota</taxon>
        <taxon>Epsilonproteobacteria</taxon>
        <taxon>Campylobacterales</taxon>
        <taxon>Campylobacteraceae</taxon>
        <taxon>Campylobacter</taxon>
    </lineage>
</organism>
<feature type="repeat" description="TPR" evidence="1">
    <location>
        <begin position="2"/>
        <end position="35"/>
    </location>
</feature>